<reference evidence="1 2" key="1">
    <citation type="submission" date="2019-12" db="EMBL/GenBank/DDBJ databases">
        <authorList>
            <person name="Alioto T."/>
            <person name="Alioto T."/>
            <person name="Gomez Garrido J."/>
        </authorList>
    </citation>
    <scope>NUCLEOTIDE SEQUENCE [LARGE SCALE GENOMIC DNA]</scope>
</reference>
<dbReference type="AlphaFoldDB" id="A0A8S0PIH6"/>
<comment type="caution">
    <text evidence="1">The sequence shown here is derived from an EMBL/GenBank/DDBJ whole genome shotgun (WGS) entry which is preliminary data.</text>
</comment>
<evidence type="ECO:0000313" key="2">
    <source>
        <dbReference type="Proteomes" id="UP000594638"/>
    </source>
</evidence>
<protein>
    <submittedName>
        <fullName evidence="1">Uncharacterized protein</fullName>
    </submittedName>
</protein>
<name>A0A8S0PIH6_OLEEU</name>
<sequence length="118" mass="13015">MANYRDDGASLPIEQRLQREKGMAEFLEEVGRVEQFLNDPCFIEAGENAMVQVMVRKVVVTPTLPPPLPKFQAMGVGCGDGKEWGEKSALAQVKRVALQKQAVVASMVAKDREGKLQQ</sequence>
<proteinExistence type="predicted"/>
<dbReference type="EMBL" id="CACTIH010000093">
    <property type="protein sequence ID" value="CAA2953549.1"/>
    <property type="molecule type" value="Genomic_DNA"/>
</dbReference>
<evidence type="ECO:0000313" key="1">
    <source>
        <dbReference type="EMBL" id="CAA2953549.1"/>
    </source>
</evidence>
<dbReference type="Gramene" id="OE9A059280T1">
    <property type="protein sequence ID" value="OE9A059280C1"/>
    <property type="gene ID" value="OE9A059280"/>
</dbReference>
<organism evidence="1 2">
    <name type="scientific">Olea europaea subsp. europaea</name>
    <dbReference type="NCBI Taxonomy" id="158383"/>
    <lineage>
        <taxon>Eukaryota</taxon>
        <taxon>Viridiplantae</taxon>
        <taxon>Streptophyta</taxon>
        <taxon>Embryophyta</taxon>
        <taxon>Tracheophyta</taxon>
        <taxon>Spermatophyta</taxon>
        <taxon>Magnoliopsida</taxon>
        <taxon>eudicotyledons</taxon>
        <taxon>Gunneridae</taxon>
        <taxon>Pentapetalae</taxon>
        <taxon>asterids</taxon>
        <taxon>lamiids</taxon>
        <taxon>Lamiales</taxon>
        <taxon>Oleaceae</taxon>
        <taxon>Oleeae</taxon>
        <taxon>Olea</taxon>
    </lineage>
</organism>
<dbReference type="OrthoDB" id="927027at2759"/>
<keyword evidence="2" id="KW-1185">Reference proteome</keyword>
<dbReference type="Proteomes" id="UP000594638">
    <property type="component" value="Unassembled WGS sequence"/>
</dbReference>
<gene>
    <name evidence="1" type="ORF">OLEA9_A059280</name>
</gene>
<accession>A0A8S0PIH6</accession>